<accession>A0A1G2I7F1</accession>
<dbReference type="Pfam" id="PF22053">
    <property type="entry name" value="DUF6938"/>
    <property type="match status" value="1"/>
</dbReference>
<evidence type="ECO:0000313" key="2">
    <source>
        <dbReference type="EMBL" id="OGZ69968.1"/>
    </source>
</evidence>
<dbReference type="AlphaFoldDB" id="A0A1G2I7F1"/>
<sequence>MPGEKKPENSKKAWVVAVDMGYGHQRTAYPLRDIAFHGKVVNANHYTGIPVKDKEIWRTTRSFYEFISRFRRIPFIGLGLFLFFDSFQKIMGYYPKRDLSKSNLSGKVVFSYIKKGWGMDLIKKMGKNPLPLVTTFFTPAFMAEYFNYPGDIYCVICDADVARAWVALNPKTSRIKYLVPNTWVRERLKLYGVAPENIILTGYPLPKENIGKNMEIAKKDLGYRLLNLDPSGKYRKIYAPLVKNYLGKLPELPNHPLTIMFSIGGAGAQKEIALQVLESLKEKIRAKELRFVISIGTREELKKYFEDKIEDFRLDDWAGILWGKNTKDYFDKFNQALKTTDILMTKPSELSFYSGLGMPIIIEPSIGSQEDFNRRWLVHIGSAVAQENPKYTDQWIFDLLEGGNLAEIAMQGFVEIEKMGTYNIEKIISGKN</sequence>
<comment type="caution">
    <text evidence="2">The sequence shown here is derived from an EMBL/GenBank/DDBJ whole genome shotgun (WGS) entry which is preliminary data.</text>
</comment>
<protein>
    <recommendedName>
        <fullName evidence="1">DUF6938 domain-containing protein</fullName>
    </recommendedName>
</protein>
<dbReference type="InterPro" id="IPR054218">
    <property type="entry name" value="DUF6938"/>
</dbReference>
<dbReference type="Proteomes" id="UP000179214">
    <property type="component" value="Unassembled WGS sequence"/>
</dbReference>
<gene>
    <name evidence="2" type="ORF">A3F47_02375</name>
</gene>
<organism evidence="2 3">
    <name type="scientific">Candidatus Staskawiczbacteria bacterium RIFCSPHIGHO2_12_FULL_38_11</name>
    <dbReference type="NCBI Taxonomy" id="1802209"/>
    <lineage>
        <taxon>Bacteria</taxon>
        <taxon>Candidatus Staskawicziibacteriota</taxon>
    </lineage>
</organism>
<dbReference type="EMBL" id="MHOV01000022">
    <property type="protein sequence ID" value="OGZ69968.1"/>
    <property type="molecule type" value="Genomic_DNA"/>
</dbReference>
<evidence type="ECO:0000313" key="3">
    <source>
        <dbReference type="Proteomes" id="UP000179214"/>
    </source>
</evidence>
<feature type="domain" description="DUF6938" evidence="1">
    <location>
        <begin position="254"/>
        <end position="323"/>
    </location>
</feature>
<evidence type="ECO:0000259" key="1">
    <source>
        <dbReference type="Pfam" id="PF22053"/>
    </source>
</evidence>
<proteinExistence type="predicted"/>
<name>A0A1G2I7F1_9BACT</name>
<reference evidence="2 3" key="1">
    <citation type="journal article" date="2016" name="Nat. Commun.">
        <title>Thousands of microbial genomes shed light on interconnected biogeochemical processes in an aquifer system.</title>
        <authorList>
            <person name="Anantharaman K."/>
            <person name="Brown C.T."/>
            <person name="Hug L.A."/>
            <person name="Sharon I."/>
            <person name="Castelle C.J."/>
            <person name="Probst A.J."/>
            <person name="Thomas B.C."/>
            <person name="Singh A."/>
            <person name="Wilkins M.J."/>
            <person name="Karaoz U."/>
            <person name="Brodie E.L."/>
            <person name="Williams K.H."/>
            <person name="Hubbard S.S."/>
            <person name="Banfield J.F."/>
        </authorList>
    </citation>
    <scope>NUCLEOTIDE SEQUENCE [LARGE SCALE GENOMIC DNA]</scope>
</reference>